<gene>
    <name evidence="2" type="ORF">FYJ60_01145</name>
</gene>
<dbReference type="EMBL" id="VUMV01000001">
    <property type="protein sequence ID" value="MST80943.1"/>
    <property type="molecule type" value="Genomic_DNA"/>
</dbReference>
<name>A0A7X2P662_9FIRM</name>
<proteinExistence type="predicted"/>
<dbReference type="RefSeq" id="WP_154456754.1">
    <property type="nucleotide sequence ID" value="NZ_VUMV01000001.1"/>
</dbReference>
<dbReference type="Pfam" id="PF11167">
    <property type="entry name" value="DUF2953"/>
    <property type="match status" value="1"/>
</dbReference>
<feature type="region of interest" description="Disordered" evidence="1">
    <location>
        <begin position="92"/>
        <end position="161"/>
    </location>
</feature>
<dbReference type="Proteomes" id="UP000466864">
    <property type="component" value="Unassembled WGS sequence"/>
</dbReference>
<comment type="caution">
    <text evidence="2">The sequence shown here is derived from an EMBL/GenBank/DDBJ whole genome shotgun (WGS) entry which is preliminary data.</text>
</comment>
<evidence type="ECO:0000313" key="2">
    <source>
        <dbReference type="EMBL" id="MST80943.1"/>
    </source>
</evidence>
<organism evidence="2 3">
    <name type="scientific">Bilifractor porci</name>
    <dbReference type="NCBI Taxonomy" id="2606636"/>
    <lineage>
        <taxon>Bacteria</taxon>
        <taxon>Bacillati</taxon>
        <taxon>Bacillota</taxon>
        <taxon>Clostridia</taxon>
        <taxon>Lachnospirales</taxon>
        <taxon>Lachnospiraceae</taxon>
        <taxon>Bilifractor</taxon>
    </lineage>
</organism>
<protein>
    <submittedName>
        <fullName evidence="2">DUF2953 domain-containing protein</fullName>
    </submittedName>
</protein>
<evidence type="ECO:0000256" key="1">
    <source>
        <dbReference type="SAM" id="MobiDB-lite"/>
    </source>
</evidence>
<reference evidence="2 3" key="1">
    <citation type="submission" date="2019-08" db="EMBL/GenBank/DDBJ databases">
        <title>In-depth cultivation of the pig gut microbiome towards novel bacterial diversity and tailored functional studies.</title>
        <authorList>
            <person name="Wylensek D."/>
            <person name="Hitch T.C.A."/>
            <person name="Clavel T."/>
        </authorList>
    </citation>
    <scope>NUCLEOTIDE SEQUENCE [LARGE SCALE GENOMIC DNA]</scope>
    <source>
        <strain evidence="2 3">Oil+RF-744-WCA-WT-13</strain>
    </source>
</reference>
<dbReference type="AlphaFoldDB" id="A0A7X2P662"/>
<feature type="compositionally biased region" description="Basic and acidic residues" evidence="1">
    <location>
        <begin position="104"/>
        <end position="144"/>
    </location>
</feature>
<feature type="compositionally biased region" description="Basic residues" evidence="1">
    <location>
        <begin position="93"/>
        <end position="103"/>
    </location>
</feature>
<accession>A0A7X2P662</accession>
<evidence type="ECO:0000313" key="3">
    <source>
        <dbReference type="Proteomes" id="UP000466864"/>
    </source>
</evidence>
<keyword evidence="3" id="KW-1185">Reference proteome</keyword>
<sequence>MAIMLHVLGIIGKILLILLCILLALLLLLLLVPFRYRADIRKHGDTVGVHAKVSWLFRAIWFRFDFVHEEKNTRTTDLRIFGIPVLKLISGRKSGKSRPKSHPRRDGADGRKKTETDKVSAREETGKKARTEEEAERRMREGAKKKPTVRPGERTEKAQGGPEVRVFHRKQPGLLERLSANIMAFTGRVKRTVKKFFSNLAEACGKIKKWNAYLHSEQFRDALRVIKEQGIPLLRHVLPRKAEGTVEFGMEDPADTGEILGAAAMFFALIPEELHIIPDFTQKKLEADVTLRGHIILFPVLIRVLRILLNKNVKALIRVIRKKNPDAAAGHKTSGQDHKQK</sequence>
<dbReference type="InterPro" id="IPR021338">
    <property type="entry name" value="DUF2953"/>
</dbReference>